<dbReference type="HAMAP" id="MF_02126">
    <property type="entry name" value="RF_methyltr_PrmC"/>
    <property type="match status" value="1"/>
</dbReference>
<dbReference type="CDD" id="cd02440">
    <property type="entry name" value="AdoMet_MTases"/>
    <property type="match status" value="1"/>
</dbReference>
<evidence type="ECO:0000259" key="7">
    <source>
        <dbReference type="Pfam" id="PF17827"/>
    </source>
</evidence>
<keyword evidence="2 5" id="KW-0808">Transferase</keyword>
<comment type="similarity">
    <text evidence="5">Belongs to the protein N5-glutamine methyltransferase family. PrmC subfamily.</text>
</comment>
<dbReference type="Gene3D" id="3.40.50.150">
    <property type="entry name" value="Vaccinia Virus protein VP39"/>
    <property type="match status" value="1"/>
</dbReference>
<dbReference type="Pfam" id="PF05175">
    <property type="entry name" value="MTS"/>
    <property type="match status" value="1"/>
</dbReference>
<evidence type="ECO:0000313" key="9">
    <source>
        <dbReference type="Proteomes" id="UP000016568"/>
    </source>
</evidence>
<dbReference type="GO" id="GO:0102559">
    <property type="term" value="F:peptide chain release factor N(5)-glutamine methyltransferase activity"/>
    <property type="evidence" value="ECO:0007669"/>
    <property type="project" value="UniProtKB-EC"/>
</dbReference>
<evidence type="ECO:0000256" key="1">
    <source>
        <dbReference type="ARBA" id="ARBA00022603"/>
    </source>
</evidence>
<gene>
    <name evidence="5 8" type="primary">prmC</name>
    <name evidence="8" type="ORF">NT2_02_05230</name>
</gene>
<dbReference type="InterPro" id="IPR004556">
    <property type="entry name" value="HemK-like"/>
</dbReference>
<dbReference type="NCBIfam" id="TIGR00536">
    <property type="entry name" value="hemK_fam"/>
    <property type="match status" value="1"/>
</dbReference>
<dbReference type="GO" id="GO:0003676">
    <property type="term" value="F:nucleic acid binding"/>
    <property type="evidence" value="ECO:0007669"/>
    <property type="project" value="InterPro"/>
</dbReference>
<keyword evidence="3 5" id="KW-0949">S-adenosyl-L-methionine</keyword>
<evidence type="ECO:0000256" key="3">
    <source>
        <dbReference type="ARBA" id="ARBA00022691"/>
    </source>
</evidence>
<feature type="domain" description="Release factor glutamine methyltransferase N-terminal" evidence="7">
    <location>
        <begin position="12"/>
        <end position="78"/>
    </location>
</feature>
<dbReference type="AlphaFoldDB" id="U2ZSU6"/>
<dbReference type="SUPFAM" id="SSF53335">
    <property type="entry name" value="S-adenosyl-L-methionine-dependent methyltransferases"/>
    <property type="match status" value="1"/>
</dbReference>
<sequence length="287" mass="30621">MPRWVTDLRIAQALRDATTQLAQVSDTARLDAEVLMAVVLGVSRSDLLLRHMAADVPGGFAELVARRMTQEPVAYITGEQEFYGRPFRVNRDVLIPRGDSEAIVEAALAAAPTPRRVLDCGTGSGALLLTVLAERPEAHGVGIDRSEGALAVAQDNAVRLGLADRALMLRRDWDEQGWAEGLTQFDLILANPPYVEENADISQSVRGFEPGGALFAGPAGLDAYRVLLPQLVPVLADKGIAVVEIGAAQADLVGAIARNAGFDVQLTRDLGGRPRALTLRFGLGKAE</sequence>
<comment type="catalytic activity">
    <reaction evidence="4 5">
        <text>L-glutaminyl-[peptide chain release factor] + S-adenosyl-L-methionine = N(5)-methyl-L-glutaminyl-[peptide chain release factor] + S-adenosyl-L-homocysteine + H(+)</text>
        <dbReference type="Rhea" id="RHEA:42896"/>
        <dbReference type="Rhea" id="RHEA-COMP:10271"/>
        <dbReference type="Rhea" id="RHEA-COMP:10272"/>
        <dbReference type="ChEBI" id="CHEBI:15378"/>
        <dbReference type="ChEBI" id="CHEBI:30011"/>
        <dbReference type="ChEBI" id="CHEBI:57856"/>
        <dbReference type="ChEBI" id="CHEBI:59789"/>
        <dbReference type="ChEBI" id="CHEBI:61891"/>
        <dbReference type="EC" id="2.1.1.297"/>
    </reaction>
</comment>
<evidence type="ECO:0000256" key="5">
    <source>
        <dbReference type="HAMAP-Rule" id="MF_02126"/>
    </source>
</evidence>
<evidence type="ECO:0000313" key="8">
    <source>
        <dbReference type="EMBL" id="GAD48439.1"/>
    </source>
</evidence>
<evidence type="ECO:0000256" key="2">
    <source>
        <dbReference type="ARBA" id="ARBA00022679"/>
    </source>
</evidence>
<feature type="domain" description="Methyltransferase small" evidence="6">
    <location>
        <begin position="111"/>
        <end position="200"/>
    </location>
</feature>
<feature type="binding site" evidence="5">
    <location>
        <position position="191"/>
    </location>
    <ligand>
        <name>S-adenosyl-L-methionine</name>
        <dbReference type="ChEBI" id="CHEBI:59789"/>
    </ligand>
</feature>
<keyword evidence="1 5" id="KW-0489">Methyltransferase</keyword>
<comment type="function">
    <text evidence="5">Methylates the class 1 translation termination release factors RF1/PrfA and RF2/PrfB on the glutamine residue of the universally conserved GGQ motif.</text>
</comment>
<dbReference type="EC" id="2.1.1.297" evidence="5"/>
<reference evidence="8 9" key="1">
    <citation type="submission" date="2013-09" db="EMBL/GenBank/DDBJ databases">
        <title>Whole genome shotgun sequence of Novosphingobium tardaugens NBRC 16725.</title>
        <authorList>
            <person name="Isaki S."/>
            <person name="Hosoyama A."/>
            <person name="Tsuchikane K."/>
            <person name="Katsumata H."/>
            <person name="Ando Y."/>
            <person name="Yamazaki S."/>
            <person name="Fujita N."/>
        </authorList>
    </citation>
    <scope>NUCLEOTIDE SEQUENCE [LARGE SCALE GENOMIC DNA]</scope>
    <source>
        <strain evidence="8 9">NBRC 16725</strain>
    </source>
</reference>
<keyword evidence="9" id="KW-1185">Reference proteome</keyword>
<comment type="caution">
    <text evidence="8">The sequence shown here is derived from an EMBL/GenBank/DDBJ whole genome shotgun (WGS) entry which is preliminary data.</text>
</comment>
<feature type="binding site" evidence="5">
    <location>
        <position position="173"/>
    </location>
    <ligand>
        <name>S-adenosyl-L-methionine</name>
        <dbReference type="ChEBI" id="CHEBI:59789"/>
    </ligand>
</feature>
<dbReference type="Pfam" id="PF17827">
    <property type="entry name" value="PrmC_N"/>
    <property type="match status" value="1"/>
</dbReference>
<dbReference type="PANTHER" id="PTHR18895">
    <property type="entry name" value="HEMK METHYLTRANSFERASE"/>
    <property type="match status" value="1"/>
</dbReference>
<dbReference type="PROSITE" id="PS00092">
    <property type="entry name" value="N6_MTASE"/>
    <property type="match status" value="1"/>
</dbReference>
<evidence type="ECO:0000256" key="4">
    <source>
        <dbReference type="ARBA" id="ARBA00048391"/>
    </source>
</evidence>
<accession>U2ZSU6</accession>
<feature type="binding site" evidence="5">
    <location>
        <begin position="121"/>
        <end position="125"/>
    </location>
    <ligand>
        <name>S-adenosyl-L-methionine</name>
        <dbReference type="ChEBI" id="CHEBI:59789"/>
    </ligand>
</feature>
<proteinExistence type="inferred from homology"/>
<dbReference type="Proteomes" id="UP000016568">
    <property type="component" value="Unassembled WGS sequence"/>
</dbReference>
<evidence type="ECO:0000259" key="6">
    <source>
        <dbReference type="Pfam" id="PF05175"/>
    </source>
</evidence>
<dbReference type="InterPro" id="IPR029063">
    <property type="entry name" value="SAM-dependent_MTases_sf"/>
</dbReference>
<feature type="binding site" evidence="5">
    <location>
        <position position="144"/>
    </location>
    <ligand>
        <name>S-adenosyl-L-methionine</name>
        <dbReference type="ChEBI" id="CHEBI:59789"/>
    </ligand>
</feature>
<dbReference type="NCBIfam" id="TIGR03534">
    <property type="entry name" value="RF_mod_PrmC"/>
    <property type="match status" value="1"/>
</dbReference>
<dbReference type="GO" id="GO:0032259">
    <property type="term" value="P:methylation"/>
    <property type="evidence" value="ECO:0007669"/>
    <property type="project" value="UniProtKB-KW"/>
</dbReference>
<dbReference type="eggNOG" id="COG2890">
    <property type="taxonomic scope" value="Bacteria"/>
</dbReference>
<protein>
    <recommendedName>
        <fullName evidence="5">Release factor glutamine methyltransferase</fullName>
        <shortName evidence="5">RF MTase</shortName>
        <ecNumber evidence="5">2.1.1.297</ecNumber>
    </recommendedName>
    <alternativeName>
        <fullName evidence="5">N5-glutamine methyltransferase PrmC</fullName>
    </alternativeName>
    <alternativeName>
        <fullName evidence="5">Protein-(glutamine-N5) MTase PrmC</fullName>
    </alternativeName>
    <alternativeName>
        <fullName evidence="5">Protein-glutamine N-methyltransferase PrmC</fullName>
    </alternativeName>
</protein>
<dbReference type="Gene3D" id="1.10.8.10">
    <property type="entry name" value="DNA helicase RuvA subunit, C-terminal domain"/>
    <property type="match status" value="1"/>
</dbReference>
<dbReference type="InterPro" id="IPR002052">
    <property type="entry name" value="DNA_methylase_N6_adenine_CS"/>
</dbReference>
<dbReference type="EMBL" id="BASZ01000002">
    <property type="protein sequence ID" value="GAD48439.1"/>
    <property type="molecule type" value="Genomic_DNA"/>
</dbReference>
<dbReference type="InterPro" id="IPR019874">
    <property type="entry name" value="RF_methyltr_PrmC"/>
</dbReference>
<feature type="binding site" evidence="5">
    <location>
        <begin position="191"/>
        <end position="194"/>
    </location>
    <ligand>
        <name>substrate</name>
    </ligand>
</feature>
<dbReference type="InterPro" id="IPR050320">
    <property type="entry name" value="N5-glutamine_MTase"/>
</dbReference>
<dbReference type="PANTHER" id="PTHR18895:SF74">
    <property type="entry name" value="MTRF1L RELEASE FACTOR GLUTAMINE METHYLTRANSFERASE"/>
    <property type="match status" value="1"/>
</dbReference>
<organism evidence="8 9">
    <name type="scientific">Caenibius tardaugens NBRC 16725</name>
    <dbReference type="NCBI Taxonomy" id="1219035"/>
    <lineage>
        <taxon>Bacteria</taxon>
        <taxon>Pseudomonadati</taxon>
        <taxon>Pseudomonadota</taxon>
        <taxon>Alphaproteobacteria</taxon>
        <taxon>Sphingomonadales</taxon>
        <taxon>Erythrobacteraceae</taxon>
        <taxon>Caenibius</taxon>
    </lineage>
</organism>
<name>U2ZSU6_9SPHN</name>
<dbReference type="InterPro" id="IPR040758">
    <property type="entry name" value="PrmC_N"/>
</dbReference>
<dbReference type="InterPro" id="IPR007848">
    <property type="entry name" value="Small_mtfrase_dom"/>
</dbReference>